<comment type="similarity">
    <text evidence="2">Belongs to the VKOR family.</text>
</comment>
<feature type="transmembrane region" description="Helical" evidence="10">
    <location>
        <begin position="441"/>
        <end position="461"/>
    </location>
</feature>
<dbReference type="Pfam" id="PF01370">
    <property type="entry name" value="Epimerase"/>
    <property type="match status" value="1"/>
</dbReference>
<comment type="subcellular location">
    <subcellularLocation>
        <location evidence="1">Membrane</location>
        <topology evidence="1">Multi-pass membrane protein</topology>
    </subcellularLocation>
</comment>
<feature type="transmembrane region" description="Helical" evidence="10">
    <location>
        <begin position="706"/>
        <end position="728"/>
    </location>
</feature>
<keyword evidence="7 10" id="KW-0472">Membrane</keyword>
<dbReference type="InterPro" id="IPR038354">
    <property type="entry name" value="VKOR_sf"/>
</dbReference>
<evidence type="ECO:0000256" key="5">
    <source>
        <dbReference type="ARBA" id="ARBA00022989"/>
    </source>
</evidence>
<dbReference type="Pfam" id="PF03779">
    <property type="entry name" value="SPW"/>
    <property type="match status" value="1"/>
</dbReference>
<dbReference type="InterPro" id="IPR005530">
    <property type="entry name" value="SPW"/>
</dbReference>
<feature type="domain" description="Vitamin K epoxide reductase" evidence="13">
    <location>
        <begin position="518"/>
        <end position="652"/>
    </location>
</feature>
<feature type="transmembrane region" description="Helical" evidence="10">
    <location>
        <begin position="473"/>
        <end position="493"/>
    </location>
</feature>
<reference evidence="15" key="1">
    <citation type="journal article" date="2019" name="Int. J. Syst. Evol. Microbiol.">
        <title>The Global Catalogue of Microorganisms (GCM) 10K type strain sequencing project: providing services to taxonomists for standard genome sequencing and annotation.</title>
        <authorList>
            <consortium name="The Broad Institute Genomics Platform"/>
            <consortium name="The Broad Institute Genome Sequencing Center for Infectious Disease"/>
            <person name="Wu L."/>
            <person name="Ma J."/>
        </authorList>
    </citation>
    <scope>NUCLEOTIDE SEQUENCE [LARGE SCALE GENOMIC DNA]</scope>
    <source>
        <strain evidence="15">KCTC 52141</strain>
    </source>
</reference>
<accession>A0ABV7HXA4</accession>
<keyword evidence="5 10" id="KW-1133">Transmembrane helix</keyword>
<evidence type="ECO:0000259" key="13">
    <source>
        <dbReference type="Pfam" id="PF07884"/>
    </source>
</evidence>
<evidence type="ECO:0000256" key="7">
    <source>
        <dbReference type="ARBA" id="ARBA00023136"/>
    </source>
</evidence>
<feature type="transmembrane region" description="Helical" evidence="10">
    <location>
        <begin position="740"/>
        <end position="759"/>
    </location>
</feature>
<gene>
    <name evidence="14" type="ORF">ACFOEB_12275</name>
</gene>
<feature type="transmembrane region" description="Helical" evidence="10">
    <location>
        <begin position="604"/>
        <end position="625"/>
    </location>
</feature>
<dbReference type="PANTHER" id="PTHR43245">
    <property type="entry name" value="BIFUNCTIONAL POLYMYXIN RESISTANCE PROTEIN ARNA"/>
    <property type="match status" value="1"/>
</dbReference>
<evidence type="ECO:0000313" key="15">
    <source>
        <dbReference type="Proteomes" id="UP001595548"/>
    </source>
</evidence>
<name>A0ABV7HXA4_9GAMM</name>
<keyword evidence="15" id="KW-1185">Reference proteome</keyword>
<dbReference type="InterPro" id="IPR001509">
    <property type="entry name" value="Epimerase_deHydtase"/>
</dbReference>
<dbReference type="RefSeq" id="WP_382417017.1">
    <property type="nucleotide sequence ID" value="NZ_AP031500.1"/>
</dbReference>
<evidence type="ECO:0000259" key="11">
    <source>
        <dbReference type="Pfam" id="PF01370"/>
    </source>
</evidence>
<evidence type="ECO:0000256" key="10">
    <source>
        <dbReference type="SAM" id="Phobius"/>
    </source>
</evidence>
<feature type="transmembrane region" description="Helical" evidence="10">
    <location>
        <begin position="766"/>
        <end position="783"/>
    </location>
</feature>
<evidence type="ECO:0000256" key="2">
    <source>
        <dbReference type="ARBA" id="ARBA00006214"/>
    </source>
</evidence>
<feature type="domain" description="SPW repeat-containing integral membrane" evidence="12">
    <location>
        <begin position="390"/>
        <end position="483"/>
    </location>
</feature>
<evidence type="ECO:0000256" key="3">
    <source>
        <dbReference type="ARBA" id="ARBA00022692"/>
    </source>
</evidence>
<feature type="domain" description="NAD-dependent epimerase/dehydratase" evidence="11">
    <location>
        <begin position="10"/>
        <end position="234"/>
    </location>
</feature>
<dbReference type="Pfam" id="PF07884">
    <property type="entry name" value="VKOR"/>
    <property type="match status" value="1"/>
</dbReference>
<feature type="transmembrane region" description="Helical" evidence="10">
    <location>
        <begin position="789"/>
        <end position="810"/>
    </location>
</feature>
<evidence type="ECO:0000256" key="6">
    <source>
        <dbReference type="ARBA" id="ARBA00023002"/>
    </source>
</evidence>
<keyword evidence="6" id="KW-0560">Oxidoreductase</keyword>
<dbReference type="Gene3D" id="1.20.1440.130">
    <property type="entry name" value="VKOR domain"/>
    <property type="match status" value="1"/>
</dbReference>
<protein>
    <submittedName>
        <fullName evidence="14">Vitamin K epoxide reductase family protein</fullName>
    </submittedName>
</protein>
<keyword evidence="9" id="KW-0676">Redox-active center</keyword>
<evidence type="ECO:0000256" key="1">
    <source>
        <dbReference type="ARBA" id="ARBA00004141"/>
    </source>
</evidence>
<evidence type="ECO:0000256" key="8">
    <source>
        <dbReference type="ARBA" id="ARBA00023157"/>
    </source>
</evidence>
<feature type="transmembrane region" description="Helical" evidence="10">
    <location>
        <begin position="631"/>
        <end position="653"/>
    </location>
</feature>
<evidence type="ECO:0000313" key="14">
    <source>
        <dbReference type="EMBL" id="MFC3155981.1"/>
    </source>
</evidence>
<feature type="transmembrane region" description="Helical" evidence="10">
    <location>
        <begin position="513"/>
        <end position="533"/>
    </location>
</feature>
<evidence type="ECO:0000256" key="4">
    <source>
        <dbReference type="ARBA" id="ARBA00022719"/>
    </source>
</evidence>
<comment type="caution">
    <text evidence="14">The sequence shown here is derived from an EMBL/GenBank/DDBJ whole genome shotgun (WGS) entry which is preliminary data.</text>
</comment>
<dbReference type="Proteomes" id="UP001595548">
    <property type="component" value="Unassembled WGS sequence"/>
</dbReference>
<sequence>MTDKTHKPTVIITGCAGNLGSSLVATLKQGYTVIGLDQDESPLADASFQVDLTSADSVQLALERFAREYGHEVAAVIHLAAYFDFSGEKSPLYDAVNVQGTKHLLQALKDFTVERFVYSGTMLVHKPGVPGQKITEQTPIAPGWAYPESKAETETVIAEHASMPYSLLHLAGLYDEQTAVPTLSHQIARVYEDSLKSHVYAGNVGAGQACIHRDDLMALFAQVIEKRNDLPREHVLLAGEEHTVSYEALQNHIGALLHGEDSWYTRSVPEGVAKAGAWLEARSEPVVPDDFDKGEKPFIRAFMIDMASDHYELDCTKARQELDWQAQKNVYDELKVLVKNLKANPLEWYKANGITPPDWMTSAAQKKQNPDTLLNNYHDYIARAHYQNLWAPFLTIALGAWLVTSPEAMGYGDSPLAISDRISGALLGLFGTLAISWRMRLVRWASVLVGLWLMFAPLVFWTPSAAAYLNGTVIGILVIGFAALVPPIVGVSPAAEMSGPTIPPGWRVNPSSWFQRAPIIALALVGFLISRYLTAYQLGHIDGVWEPFFSGPNSPDKNGTEEIITSSVSEAWPVPDAGLGALTYALEILTGLLGSTRRWRTMPWLVVLFGFMIVPLGIVSITFIIIQPIVIGTWCTLCLLGALAMLIQIPYSLDELIATGQFLKRCKKAGKPVLKIFFVGDTDEGKSTKAPDDFTRSPLTVIKDMVGGGITVPLSLLAAILIGVWLMFTRLTLGHADQLANWEHLIGALVVTVSVCAFAEVARPMRYGLVVLALMLLPAPFFAGAGMLAYASSGICAAALIGLALVPLSVRGEYGSWNKLLRREKVYSESSAPNSNH</sequence>
<keyword evidence="4" id="KW-0874">Quinone</keyword>
<dbReference type="InterPro" id="IPR012932">
    <property type="entry name" value="VKOR"/>
</dbReference>
<dbReference type="EMBL" id="JBHRTL010000008">
    <property type="protein sequence ID" value="MFC3155981.1"/>
    <property type="molecule type" value="Genomic_DNA"/>
</dbReference>
<dbReference type="SUPFAM" id="SSF51735">
    <property type="entry name" value="NAD(P)-binding Rossmann-fold domains"/>
    <property type="match status" value="1"/>
</dbReference>
<proteinExistence type="inferred from homology"/>
<dbReference type="Gene3D" id="3.40.50.720">
    <property type="entry name" value="NAD(P)-binding Rossmann-like Domain"/>
    <property type="match status" value="1"/>
</dbReference>
<keyword evidence="3 10" id="KW-0812">Transmembrane</keyword>
<organism evidence="14 15">
    <name type="scientific">Gilvimarinus japonicus</name>
    <dbReference type="NCBI Taxonomy" id="1796469"/>
    <lineage>
        <taxon>Bacteria</taxon>
        <taxon>Pseudomonadati</taxon>
        <taxon>Pseudomonadota</taxon>
        <taxon>Gammaproteobacteria</taxon>
        <taxon>Cellvibrionales</taxon>
        <taxon>Cellvibrionaceae</taxon>
        <taxon>Gilvimarinus</taxon>
    </lineage>
</organism>
<evidence type="ECO:0000256" key="9">
    <source>
        <dbReference type="ARBA" id="ARBA00023284"/>
    </source>
</evidence>
<evidence type="ECO:0000259" key="12">
    <source>
        <dbReference type="Pfam" id="PF03779"/>
    </source>
</evidence>
<dbReference type="InterPro" id="IPR036291">
    <property type="entry name" value="NAD(P)-bd_dom_sf"/>
</dbReference>
<dbReference type="CDD" id="cd12919">
    <property type="entry name" value="VKOR_2"/>
    <property type="match status" value="1"/>
</dbReference>
<keyword evidence="8" id="KW-1015">Disulfide bond</keyword>
<dbReference type="InterPro" id="IPR050177">
    <property type="entry name" value="Lipid_A_modif_metabolic_enz"/>
</dbReference>